<dbReference type="AlphaFoldDB" id="A0A2A8H2V7"/>
<name>A0A2A8H2V7_9BACI</name>
<evidence type="ECO:0000313" key="2">
    <source>
        <dbReference type="EMBL" id="PEP86470.1"/>
    </source>
</evidence>
<comment type="caution">
    <text evidence="2">The sequence shown here is derived from an EMBL/GenBank/DDBJ whole genome shotgun (WGS) entry which is preliminary data.</text>
</comment>
<organism evidence="2 3">
    <name type="scientific">Bacillus toyonensis</name>
    <dbReference type="NCBI Taxonomy" id="155322"/>
    <lineage>
        <taxon>Bacteria</taxon>
        <taxon>Bacillati</taxon>
        <taxon>Bacillota</taxon>
        <taxon>Bacilli</taxon>
        <taxon>Bacillales</taxon>
        <taxon>Bacillaceae</taxon>
        <taxon>Bacillus</taxon>
        <taxon>Bacillus cereus group</taxon>
    </lineage>
</organism>
<evidence type="ECO:0000256" key="1">
    <source>
        <dbReference type="SAM" id="SignalP"/>
    </source>
</evidence>
<dbReference type="EMBL" id="NUBY01000343">
    <property type="protein sequence ID" value="PEP86470.1"/>
    <property type="molecule type" value="Genomic_DNA"/>
</dbReference>
<evidence type="ECO:0000313" key="3">
    <source>
        <dbReference type="Proteomes" id="UP000220841"/>
    </source>
</evidence>
<dbReference type="RefSeq" id="WP_098228310.1">
    <property type="nucleotide sequence ID" value="NZ_NUBY01000343.1"/>
</dbReference>
<dbReference type="Proteomes" id="UP000220841">
    <property type="component" value="Unassembled WGS sequence"/>
</dbReference>
<protein>
    <submittedName>
        <fullName evidence="2">Uncharacterized protein</fullName>
    </submittedName>
</protein>
<reference evidence="2 3" key="1">
    <citation type="submission" date="2017-09" db="EMBL/GenBank/DDBJ databases">
        <title>Large-scale bioinformatics analysis of Bacillus genomes uncovers conserved roles of natural products in bacterial physiology.</title>
        <authorList>
            <consortium name="Agbiome Team Llc"/>
            <person name="Bleich R.M."/>
            <person name="Grubbs K.J."/>
            <person name="Santa Maria K.C."/>
            <person name="Allen S.E."/>
            <person name="Farag S."/>
            <person name="Shank E.A."/>
            <person name="Bowers A."/>
        </authorList>
    </citation>
    <scope>NUCLEOTIDE SEQUENCE [LARGE SCALE GENOMIC DNA]</scope>
    <source>
        <strain evidence="2 3">AFS021349</strain>
    </source>
</reference>
<proteinExistence type="predicted"/>
<keyword evidence="1" id="KW-0732">Signal</keyword>
<gene>
    <name evidence="2" type="ORF">CN585_30155</name>
</gene>
<sequence>MNKRIKWCSSLFILLAINFLPCMSAQADQRQVQHTYSTQDEYLYMGTTFLQLQDMFQQNGKVYYRFASPGAMDAPAPVALPPHIGEKYLIRPDSLQGWIIQTYMKQKEVLPGRWVQERKLDFYNQFRQYQGTAYHQYTAPL</sequence>
<feature type="signal peptide" evidence="1">
    <location>
        <begin position="1"/>
        <end position="27"/>
    </location>
</feature>
<feature type="chain" id="PRO_5013264492" evidence="1">
    <location>
        <begin position="28"/>
        <end position="141"/>
    </location>
</feature>
<accession>A0A2A8H2V7</accession>